<dbReference type="RefSeq" id="WP_139757760.1">
    <property type="nucleotide sequence ID" value="NZ_CP039852.1"/>
</dbReference>
<keyword evidence="1" id="KW-1133">Transmembrane helix</keyword>
<dbReference type="KEGG" id="salk:FBQ74_16795"/>
<feature type="transmembrane region" description="Helical" evidence="1">
    <location>
        <begin position="22"/>
        <end position="41"/>
    </location>
</feature>
<gene>
    <name evidence="2" type="ORF">FBQ74_16795</name>
</gene>
<evidence type="ECO:0000313" key="2">
    <source>
        <dbReference type="EMBL" id="QCZ95030.1"/>
    </source>
</evidence>
<keyword evidence="3" id="KW-1185">Reference proteome</keyword>
<dbReference type="EMBL" id="CP039852">
    <property type="protein sequence ID" value="QCZ95030.1"/>
    <property type="molecule type" value="Genomic_DNA"/>
</dbReference>
<evidence type="ECO:0000256" key="1">
    <source>
        <dbReference type="SAM" id="Phobius"/>
    </source>
</evidence>
<organism evidence="2 3">
    <name type="scientific">Salinimonas iocasae</name>
    <dbReference type="NCBI Taxonomy" id="2572577"/>
    <lineage>
        <taxon>Bacteria</taxon>
        <taxon>Pseudomonadati</taxon>
        <taxon>Pseudomonadota</taxon>
        <taxon>Gammaproteobacteria</taxon>
        <taxon>Alteromonadales</taxon>
        <taxon>Alteromonadaceae</taxon>
        <taxon>Alteromonas/Salinimonas group</taxon>
        <taxon>Salinimonas</taxon>
    </lineage>
</organism>
<keyword evidence="1" id="KW-0812">Transmembrane</keyword>
<keyword evidence="1" id="KW-0472">Membrane</keyword>
<sequence>MNIDKISTYLLNSDNVDTKKRGLWLLIWHTATLFYLTWLLISGAGFDINTIVITLCLVAVPLAINYLSCRHYISDPVAHVSFSDGYMYVGRDRIKIDIVRKVTLDLSNGEGRFSLPLNFTPFGRARDFRFPPSHYVSFCRHLNAHLPSTITHFD</sequence>
<dbReference type="AlphaFoldDB" id="A0A5B7YI70"/>
<evidence type="ECO:0000313" key="3">
    <source>
        <dbReference type="Proteomes" id="UP000304912"/>
    </source>
</evidence>
<feature type="transmembrane region" description="Helical" evidence="1">
    <location>
        <begin position="48"/>
        <end position="67"/>
    </location>
</feature>
<reference evidence="2 3" key="1">
    <citation type="submission" date="2019-04" db="EMBL/GenBank/DDBJ databases">
        <title>Salinimonas iocasae sp. nov., a halophilic bacterium isolated from the outer tube casing of tubeworms in Okinawa Trough.</title>
        <authorList>
            <person name="Zhang H."/>
            <person name="Wang H."/>
            <person name="Li C."/>
        </authorList>
    </citation>
    <scope>NUCLEOTIDE SEQUENCE [LARGE SCALE GENOMIC DNA]</scope>
    <source>
        <strain evidence="2 3">KX18D6</strain>
    </source>
</reference>
<name>A0A5B7YI70_9ALTE</name>
<proteinExistence type="predicted"/>
<dbReference type="Proteomes" id="UP000304912">
    <property type="component" value="Chromosome"/>
</dbReference>
<accession>A0A5B7YI70</accession>
<protein>
    <submittedName>
        <fullName evidence="2">Uncharacterized protein</fullName>
    </submittedName>
</protein>